<evidence type="ECO:0000313" key="1">
    <source>
        <dbReference type="EMBL" id="MEQ2521087.1"/>
    </source>
</evidence>
<dbReference type="RefSeq" id="WP_349216625.1">
    <property type="nucleotide sequence ID" value="NZ_JBBMFA010000101.1"/>
</dbReference>
<sequence>MTDFAELTSLPGTDRERSWLERRLTFLSEKEKYIVSAIIIGRQPASMAEAINQLLTIGDYEVCFPAGSYRELGEFYLRHEAKLPDNAFPYVDFEQFGWLYEDKHPGLFIGNCFVVYPSAPATQHYANQNDTIPEDNDWSLMVKLASPSVPEGVWLRLPDCSRINGGRPDEVAVVLDTLKVRSLESCVLLNAICSLPEAGNIMAQYSDPVELVNDGDDLGYVLDEQGQGMPNFMEKFFAALEYEGCRSLRFALDISQNLHCYEWVSRNNLKDFGKARLRESGVSPELIDSGYIDLDAYAADLLESEGYTLTNDKSAYIARNDKEFIYERSTPEEAGMTMH</sequence>
<protein>
    <submittedName>
        <fullName evidence="1">Uncharacterized protein</fullName>
    </submittedName>
</protein>
<gene>
    <name evidence="1" type="ORF">WMO24_11705</name>
</gene>
<evidence type="ECO:0000313" key="2">
    <source>
        <dbReference type="Proteomes" id="UP001477672"/>
    </source>
</evidence>
<comment type="caution">
    <text evidence="1">The sequence shown here is derived from an EMBL/GenBank/DDBJ whole genome shotgun (WGS) entry which is preliminary data.</text>
</comment>
<reference evidence="1 2" key="1">
    <citation type="submission" date="2024-03" db="EMBL/GenBank/DDBJ databases">
        <title>Human intestinal bacterial collection.</title>
        <authorList>
            <person name="Pauvert C."/>
            <person name="Hitch T.C.A."/>
            <person name="Clavel T."/>
        </authorList>
    </citation>
    <scope>NUCLEOTIDE SEQUENCE [LARGE SCALE GENOMIC DNA]</scope>
    <source>
        <strain evidence="1 2">CLA-JM-H11</strain>
    </source>
</reference>
<organism evidence="1 2">
    <name type="scientific">Ruthenibacterium intestinale</name>
    <dbReference type="NCBI Taxonomy" id="3133163"/>
    <lineage>
        <taxon>Bacteria</taxon>
        <taxon>Bacillati</taxon>
        <taxon>Bacillota</taxon>
        <taxon>Clostridia</taxon>
        <taxon>Eubacteriales</taxon>
        <taxon>Oscillospiraceae</taxon>
        <taxon>Ruthenibacterium</taxon>
    </lineage>
</organism>
<accession>A0ABV1GHG5</accession>
<dbReference type="Proteomes" id="UP001477672">
    <property type="component" value="Unassembled WGS sequence"/>
</dbReference>
<keyword evidence="2" id="KW-1185">Reference proteome</keyword>
<proteinExistence type="predicted"/>
<dbReference type="EMBL" id="JBBMFA010000101">
    <property type="protein sequence ID" value="MEQ2521087.1"/>
    <property type="molecule type" value="Genomic_DNA"/>
</dbReference>
<name>A0ABV1GHG5_9FIRM</name>